<dbReference type="Proteomes" id="UP000002624">
    <property type="component" value="Unassembled WGS sequence"/>
</dbReference>
<accession>C6H8C9</accession>
<protein>
    <submittedName>
        <fullName evidence="2">Uncharacterized protein</fullName>
    </submittedName>
</protein>
<gene>
    <name evidence="2" type="ORF">HCDG_02460</name>
</gene>
<dbReference type="AlphaFoldDB" id="C6H8C9"/>
<feature type="region of interest" description="Disordered" evidence="1">
    <location>
        <begin position="98"/>
        <end position="120"/>
    </location>
</feature>
<organism evidence="2 3">
    <name type="scientific">Ajellomyces capsulatus (strain H143)</name>
    <name type="common">Darling's disease fungus</name>
    <name type="synonym">Histoplasma capsulatum</name>
    <dbReference type="NCBI Taxonomy" id="544712"/>
    <lineage>
        <taxon>Eukaryota</taxon>
        <taxon>Fungi</taxon>
        <taxon>Dikarya</taxon>
        <taxon>Ascomycota</taxon>
        <taxon>Pezizomycotina</taxon>
        <taxon>Eurotiomycetes</taxon>
        <taxon>Eurotiomycetidae</taxon>
        <taxon>Onygenales</taxon>
        <taxon>Ajellomycetaceae</taxon>
        <taxon>Histoplasma</taxon>
    </lineage>
</organism>
<feature type="compositionally biased region" description="Basic and acidic residues" evidence="1">
    <location>
        <begin position="99"/>
        <end position="120"/>
    </location>
</feature>
<sequence>MPLHSNSVKTSNFLNEAGYRRPGFKEWKAECFGKTNTSKNVVVQYIDNDVSFISQWDTPRTKYNVSAVTTPDVERWFGLNYLKTFYHGLPLLTSWKNDSVTKRDSKSKSKQTEGPPDIRDLIAQQSAL</sequence>
<evidence type="ECO:0000313" key="2">
    <source>
        <dbReference type="EMBL" id="EER42562.1"/>
    </source>
</evidence>
<evidence type="ECO:0000256" key="1">
    <source>
        <dbReference type="SAM" id="MobiDB-lite"/>
    </source>
</evidence>
<proteinExistence type="predicted"/>
<reference evidence="3" key="1">
    <citation type="submission" date="2009-05" db="EMBL/GenBank/DDBJ databases">
        <title>The genome sequence of Ajellomyces capsulatus strain H143.</title>
        <authorList>
            <person name="Champion M."/>
            <person name="Cuomo C.A."/>
            <person name="Ma L.-J."/>
            <person name="Henn M.R."/>
            <person name="Sil A."/>
            <person name="Goldman B."/>
            <person name="Young S.K."/>
            <person name="Kodira C.D."/>
            <person name="Zeng Q."/>
            <person name="Koehrsen M."/>
            <person name="Alvarado L."/>
            <person name="Berlin A.M."/>
            <person name="Borenstein D."/>
            <person name="Chen Z."/>
            <person name="Engels R."/>
            <person name="Freedman E."/>
            <person name="Gellesch M."/>
            <person name="Goldberg J."/>
            <person name="Griggs A."/>
            <person name="Gujja S."/>
            <person name="Heiman D.I."/>
            <person name="Hepburn T.A."/>
            <person name="Howarth C."/>
            <person name="Jen D."/>
            <person name="Larson L."/>
            <person name="Lewis B."/>
            <person name="Mehta T."/>
            <person name="Park D."/>
            <person name="Pearson M."/>
            <person name="Roberts A."/>
            <person name="Saif S."/>
            <person name="Shea T.D."/>
            <person name="Shenoy N."/>
            <person name="Sisk P."/>
            <person name="Stolte C."/>
            <person name="Sykes S."/>
            <person name="Walk T."/>
            <person name="White J."/>
            <person name="Yandava C."/>
            <person name="Klein B."/>
            <person name="McEwen J.G."/>
            <person name="Puccia R."/>
            <person name="Goldman G.H."/>
            <person name="Felipe M.S."/>
            <person name="Nino-Vega G."/>
            <person name="San-Blas G."/>
            <person name="Taylor J.W."/>
            <person name="Mendoza L."/>
            <person name="Galagan J.E."/>
            <person name="Nusbaum C."/>
            <person name="Birren B.W."/>
        </authorList>
    </citation>
    <scope>NUCLEOTIDE SEQUENCE [LARGE SCALE GENOMIC DNA]</scope>
    <source>
        <strain evidence="3">H143</strain>
    </source>
</reference>
<dbReference type="EMBL" id="GG692421">
    <property type="protein sequence ID" value="EER42562.1"/>
    <property type="molecule type" value="Genomic_DNA"/>
</dbReference>
<dbReference type="OrthoDB" id="2365600at2759"/>
<evidence type="ECO:0000313" key="3">
    <source>
        <dbReference type="Proteomes" id="UP000002624"/>
    </source>
</evidence>
<dbReference type="VEuPathDB" id="FungiDB:HCDG_02460"/>
<dbReference type="HOGENOM" id="CLU_160804_0_0_1"/>
<name>C6H8C9_AJECH</name>